<dbReference type="GO" id="GO:0003700">
    <property type="term" value="F:DNA-binding transcription factor activity"/>
    <property type="evidence" value="ECO:0007669"/>
    <property type="project" value="InterPro"/>
</dbReference>
<dbReference type="GO" id="GO:0003677">
    <property type="term" value="F:DNA binding"/>
    <property type="evidence" value="ECO:0007669"/>
    <property type="project" value="UniProtKB-KW"/>
</dbReference>
<dbReference type="PRINTS" id="PR00035">
    <property type="entry name" value="HTHGNTR"/>
</dbReference>
<keyword evidence="7" id="KW-0032">Aminotransferase</keyword>
<dbReference type="Proteomes" id="UP001155059">
    <property type="component" value="Unassembled WGS sequence"/>
</dbReference>
<dbReference type="InterPro" id="IPR015424">
    <property type="entry name" value="PyrdxlP-dep_Trfase"/>
</dbReference>
<organism evidence="7 8">
    <name type="scientific">Pseudomonas morbosilactucae</name>
    <dbReference type="NCBI Taxonomy" id="2938197"/>
    <lineage>
        <taxon>Bacteria</taxon>
        <taxon>Pseudomonadati</taxon>
        <taxon>Pseudomonadota</taxon>
        <taxon>Gammaproteobacteria</taxon>
        <taxon>Pseudomonadales</taxon>
        <taxon>Pseudomonadaceae</taxon>
        <taxon>Pseudomonas</taxon>
    </lineage>
</organism>
<keyword evidence="3" id="KW-0805">Transcription regulation</keyword>
<dbReference type="GO" id="GO:0030170">
    <property type="term" value="F:pyridoxal phosphate binding"/>
    <property type="evidence" value="ECO:0007669"/>
    <property type="project" value="InterPro"/>
</dbReference>
<comment type="caution">
    <text evidence="7">The sequence shown here is derived from an EMBL/GenBank/DDBJ whole genome shotgun (WGS) entry which is preliminary data.</text>
</comment>
<dbReference type="GO" id="GO:0008483">
    <property type="term" value="F:transaminase activity"/>
    <property type="evidence" value="ECO:0007669"/>
    <property type="project" value="UniProtKB-KW"/>
</dbReference>
<dbReference type="PROSITE" id="PS50949">
    <property type="entry name" value="HTH_GNTR"/>
    <property type="match status" value="1"/>
</dbReference>
<dbReference type="InterPro" id="IPR015421">
    <property type="entry name" value="PyrdxlP-dep_Trfase_major"/>
</dbReference>
<dbReference type="Pfam" id="PF00392">
    <property type="entry name" value="GntR"/>
    <property type="match status" value="1"/>
</dbReference>
<dbReference type="RefSeq" id="WP_268264133.1">
    <property type="nucleotide sequence ID" value="NZ_JALQCW010000002.1"/>
</dbReference>
<dbReference type="InterPro" id="IPR051446">
    <property type="entry name" value="HTH_trans_reg/aminotransferase"/>
</dbReference>
<evidence type="ECO:0000313" key="8">
    <source>
        <dbReference type="Proteomes" id="UP001155059"/>
    </source>
</evidence>
<dbReference type="InterPro" id="IPR036388">
    <property type="entry name" value="WH-like_DNA-bd_sf"/>
</dbReference>
<feature type="domain" description="HTH gntR-type" evidence="6">
    <location>
        <begin position="19"/>
        <end position="87"/>
    </location>
</feature>
<proteinExistence type="inferred from homology"/>
<reference evidence="7 8" key="2">
    <citation type="journal article" date="2023" name="Plant Pathol.">
        <title>Dismantling and reorganizing Pseudomonas marginalis sensu#lato.</title>
        <authorList>
            <person name="Sawada H."/>
            <person name="Fujikawa T."/>
            <person name="Satou M."/>
        </authorList>
    </citation>
    <scope>NUCLEOTIDE SEQUENCE [LARGE SCALE GENOMIC DNA]</scope>
    <source>
        <strain evidence="7 8">MAFF 302030</strain>
    </source>
</reference>
<dbReference type="PANTHER" id="PTHR46577:SF1">
    <property type="entry name" value="HTH-TYPE TRANSCRIPTIONAL REGULATORY PROTEIN GABR"/>
    <property type="match status" value="1"/>
</dbReference>
<sequence length="498" mass="54582">MPSLLHDLLIGTLERGSELSLQRQICQVIQASILQGHLPVNYKMPSTRALAEQLAVSRITAALAYERLTDEGYLYTRPGSGTFVADTLPQGYDPRQAPVVAGAEAEALLSRRGAGITARVTALAQSGGAFVPGVADAEAFPFHIWRRLQNRYYRKHPSALSGYVEQGGYRPLREALAAYLYASRAVKCTAAQVIVTQGTHQSLDLIARLLTDPGDRVLVETPTHWGAPVVFAAAGLQLMPLEVDADGACLPEDCSAPAPRFAFITPSHQYPSASIMSLQRRREWLALAEARKLWVLEDDYDSEFRYDIEPLPSLQGLDRHQRVIYLGTFSKVTFPGMRLSYLVLPEALATAFSQGLTQLYRPGFLPIQAAMADFMREGHFARHIRKMRAVYAARRSLLQRCLKASFGDAVSFSSGQAGLHLAVTLGTPACVQRMIERAPEHGLTLRGSYHLDPQRGHDALLVLGYGGVKDSEIEAAVGRLKTLYEQVRQADAVDGCPA</sequence>
<dbReference type="SUPFAM" id="SSF46785">
    <property type="entry name" value="Winged helix' DNA-binding domain"/>
    <property type="match status" value="1"/>
</dbReference>
<dbReference type="CDD" id="cd00609">
    <property type="entry name" value="AAT_like"/>
    <property type="match status" value="1"/>
</dbReference>
<evidence type="ECO:0000256" key="5">
    <source>
        <dbReference type="ARBA" id="ARBA00023163"/>
    </source>
</evidence>
<dbReference type="Pfam" id="PF00155">
    <property type="entry name" value="Aminotran_1_2"/>
    <property type="match status" value="1"/>
</dbReference>
<evidence type="ECO:0000256" key="4">
    <source>
        <dbReference type="ARBA" id="ARBA00023125"/>
    </source>
</evidence>
<keyword evidence="7" id="KW-0808">Transferase</keyword>
<dbReference type="SMART" id="SM00345">
    <property type="entry name" value="HTH_GNTR"/>
    <property type="match status" value="1"/>
</dbReference>
<comment type="similarity">
    <text evidence="1">In the C-terminal section; belongs to the class-I pyridoxal-phosphate-dependent aminotransferase family.</text>
</comment>
<dbReference type="EMBL" id="JALQCW010000002">
    <property type="protein sequence ID" value="MCK9796256.1"/>
    <property type="molecule type" value="Genomic_DNA"/>
</dbReference>
<dbReference type="Gene3D" id="3.40.640.10">
    <property type="entry name" value="Type I PLP-dependent aspartate aminotransferase-like (Major domain)"/>
    <property type="match status" value="1"/>
</dbReference>
<dbReference type="AlphaFoldDB" id="A0A9X1YR79"/>
<gene>
    <name evidence="7" type="ORF">M1B34_00455</name>
</gene>
<dbReference type="PANTHER" id="PTHR46577">
    <property type="entry name" value="HTH-TYPE TRANSCRIPTIONAL REGULATORY PROTEIN GABR"/>
    <property type="match status" value="1"/>
</dbReference>
<keyword evidence="2" id="KW-0663">Pyridoxal phosphate</keyword>
<evidence type="ECO:0000256" key="3">
    <source>
        <dbReference type="ARBA" id="ARBA00023015"/>
    </source>
</evidence>
<name>A0A9X1YR79_9PSED</name>
<evidence type="ECO:0000313" key="7">
    <source>
        <dbReference type="EMBL" id="MCK9796256.1"/>
    </source>
</evidence>
<accession>A0A9X1YR79</accession>
<reference evidence="7 8" key="1">
    <citation type="journal article" date="2022" name="Int. J. Syst. Evol. Microbiol.">
        <title>Pseudomonas aegrilactucae sp. nov. and Pseudomonas morbosilactucae sp. nov., pathogens causing bacterial rot of lettuce in Japan.</title>
        <authorList>
            <person name="Sawada H."/>
            <person name="Fujikawa T."/>
            <person name="Satou M."/>
        </authorList>
    </citation>
    <scope>NUCLEOTIDE SEQUENCE [LARGE SCALE GENOMIC DNA]</scope>
    <source>
        <strain evidence="7 8">MAFF 302030</strain>
    </source>
</reference>
<protein>
    <submittedName>
        <fullName evidence="7">PLP-dependent aminotransferase family protein</fullName>
    </submittedName>
</protein>
<dbReference type="InterPro" id="IPR036390">
    <property type="entry name" value="WH_DNA-bd_sf"/>
</dbReference>
<dbReference type="CDD" id="cd07377">
    <property type="entry name" value="WHTH_GntR"/>
    <property type="match status" value="1"/>
</dbReference>
<dbReference type="InterPro" id="IPR004839">
    <property type="entry name" value="Aminotransferase_I/II_large"/>
</dbReference>
<evidence type="ECO:0000256" key="2">
    <source>
        <dbReference type="ARBA" id="ARBA00022898"/>
    </source>
</evidence>
<dbReference type="InterPro" id="IPR000524">
    <property type="entry name" value="Tscrpt_reg_HTH_GntR"/>
</dbReference>
<dbReference type="Gene3D" id="1.10.10.10">
    <property type="entry name" value="Winged helix-like DNA-binding domain superfamily/Winged helix DNA-binding domain"/>
    <property type="match status" value="1"/>
</dbReference>
<keyword evidence="4" id="KW-0238">DNA-binding</keyword>
<keyword evidence="5" id="KW-0804">Transcription</keyword>
<evidence type="ECO:0000256" key="1">
    <source>
        <dbReference type="ARBA" id="ARBA00005384"/>
    </source>
</evidence>
<evidence type="ECO:0000259" key="6">
    <source>
        <dbReference type="PROSITE" id="PS50949"/>
    </source>
</evidence>
<dbReference type="SUPFAM" id="SSF53383">
    <property type="entry name" value="PLP-dependent transferases"/>
    <property type="match status" value="1"/>
</dbReference>